<dbReference type="RefSeq" id="WP_394514022.1">
    <property type="nucleotide sequence ID" value="NZ_JBIGHX010000010.1"/>
</dbReference>
<evidence type="ECO:0000313" key="1">
    <source>
        <dbReference type="EMBL" id="MFG6464589.1"/>
    </source>
</evidence>
<sequence>MFSQHSSPFPPIVSSPATIRRLNALALFQTFAEARITAGDPPKGLEAAWAARIGVSGATWSMAKSGARPIGDKLARQIEHHCDKPAGWIDEEREPTGLTPAEQQFLALALKTYRTTNSDGRKRLRQLLKEFGSGGA</sequence>
<proteinExistence type="predicted"/>
<reference evidence="1 2" key="1">
    <citation type="submission" date="2024-08" db="EMBL/GenBank/DDBJ databases">
        <authorList>
            <person name="Lu H."/>
        </authorList>
    </citation>
    <scope>NUCLEOTIDE SEQUENCE [LARGE SCALE GENOMIC DNA]</scope>
    <source>
        <strain evidence="1 2">DXS20W</strain>
    </source>
</reference>
<name>A0ABW7GS18_9BURK</name>
<protein>
    <submittedName>
        <fullName evidence="1">Uncharacterized protein</fullName>
    </submittedName>
</protein>
<dbReference type="Proteomes" id="UP001606302">
    <property type="component" value="Unassembled WGS sequence"/>
</dbReference>
<accession>A0ABW7GS18</accession>
<comment type="caution">
    <text evidence="1">The sequence shown here is derived from an EMBL/GenBank/DDBJ whole genome shotgun (WGS) entry which is preliminary data.</text>
</comment>
<dbReference type="EMBL" id="JBIGHX010000010">
    <property type="protein sequence ID" value="MFG6464589.1"/>
    <property type="molecule type" value="Genomic_DNA"/>
</dbReference>
<gene>
    <name evidence="1" type="ORF">ACG04Q_23660</name>
</gene>
<organism evidence="1 2">
    <name type="scientific">Pelomonas lactea</name>
    <dbReference type="NCBI Taxonomy" id="3299030"/>
    <lineage>
        <taxon>Bacteria</taxon>
        <taxon>Pseudomonadati</taxon>
        <taxon>Pseudomonadota</taxon>
        <taxon>Betaproteobacteria</taxon>
        <taxon>Burkholderiales</taxon>
        <taxon>Sphaerotilaceae</taxon>
        <taxon>Roseateles</taxon>
    </lineage>
</organism>
<keyword evidence="2" id="KW-1185">Reference proteome</keyword>
<evidence type="ECO:0000313" key="2">
    <source>
        <dbReference type="Proteomes" id="UP001606302"/>
    </source>
</evidence>